<evidence type="ECO:0000256" key="1">
    <source>
        <dbReference type="ARBA" id="ARBA00009861"/>
    </source>
</evidence>
<organism evidence="2 3">
    <name type="scientific">Stephania cephalantha</name>
    <dbReference type="NCBI Taxonomy" id="152367"/>
    <lineage>
        <taxon>Eukaryota</taxon>
        <taxon>Viridiplantae</taxon>
        <taxon>Streptophyta</taxon>
        <taxon>Embryophyta</taxon>
        <taxon>Tracheophyta</taxon>
        <taxon>Spermatophyta</taxon>
        <taxon>Magnoliopsida</taxon>
        <taxon>Ranunculales</taxon>
        <taxon>Menispermaceae</taxon>
        <taxon>Menispermoideae</taxon>
        <taxon>Cissampelideae</taxon>
        <taxon>Stephania</taxon>
    </lineage>
</organism>
<dbReference type="Proteomes" id="UP001419268">
    <property type="component" value="Unassembled WGS sequence"/>
</dbReference>
<dbReference type="EMBL" id="JBBNAG010000005">
    <property type="protein sequence ID" value="KAK9133391.1"/>
    <property type="molecule type" value="Genomic_DNA"/>
</dbReference>
<evidence type="ECO:0000313" key="3">
    <source>
        <dbReference type="Proteomes" id="UP001419268"/>
    </source>
</evidence>
<gene>
    <name evidence="2" type="ORF">Scep_012919</name>
</gene>
<dbReference type="InterPro" id="IPR023213">
    <property type="entry name" value="CAT-like_dom_sf"/>
</dbReference>
<evidence type="ECO:0000313" key="2">
    <source>
        <dbReference type="EMBL" id="KAK9133391.1"/>
    </source>
</evidence>
<dbReference type="Gene3D" id="3.30.559.10">
    <property type="entry name" value="Chloramphenicol acetyltransferase-like domain"/>
    <property type="match status" value="2"/>
</dbReference>
<comment type="similarity">
    <text evidence="1">Belongs to the plant acyltransferase family.</text>
</comment>
<protein>
    <submittedName>
        <fullName evidence="2">Uncharacterized protein</fullName>
    </submittedName>
</protein>
<dbReference type="GO" id="GO:0016747">
    <property type="term" value="F:acyltransferase activity, transferring groups other than amino-acyl groups"/>
    <property type="evidence" value="ECO:0007669"/>
    <property type="project" value="TreeGrafter"/>
</dbReference>
<sequence>MVLTFEMQLCLAGGGGGDRRRDEEPQGDDVVGTAGEAATVGSATLGGGPTAAGSRVAAMDRRHQEGGAILAGLQPMVKAKPASDFETCYTTYCHDAVTKVDHRYFQSFIDFGKVTSGEENELDATAPEIGNTLCPNLEADSWMRFQFHELDFGGGGPCAFYPSNLPVEGLFIFLPSCQEGGGVDVVILITIPTPSKPNSTSSLPILVPLTIFDKAAIDLHVVVLCAFRPPMPSNEVMKEALYKVLLYFPHLAGRFTVDSQGRTCIALNNADIRVTETYLHTSISENLPLEPPKEAIHDAVANIDHKYFQSFIDFGEKACQFEEELEATSQLEIGNTMCPNLEVDSWMRFQFHELDFGGGSPCAFYPPNIPVEGLLIFMPSCQEGGGVDVVMSLLPRHVQLN</sequence>
<accession>A0AAP0PAA1</accession>
<dbReference type="AlphaFoldDB" id="A0AAP0PAA1"/>
<dbReference type="PANTHER" id="PTHR31642">
    <property type="entry name" value="TRICHOTHECENE 3-O-ACETYLTRANSFERASE"/>
    <property type="match status" value="1"/>
</dbReference>
<dbReference type="InterPro" id="IPR050317">
    <property type="entry name" value="Plant_Fungal_Acyltransferase"/>
</dbReference>
<dbReference type="Pfam" id="PF02458">
    <property type="entry name" value="Transferase"/>
    <property type="match status" value="2"/>
</dbReference>
<name>A0AAP0PAA1_9MAGN</name>
<reference evidence="2 3" key="1">
    <citation type="submission" date="2024-01" db="EMBL/GenBank/DDBJ databases">
        <title>Genome assemblies of Stephania.</title>
        <authorList>
            <person name="Yang L."/>
        </authorList>
    </citation>
    <scope>NUCLEOTIDE SEQUENCE [LARGE SCALE GENOMIC DNA]</scope>
    <source>
        <strain evidence="2">JXDWG</strain>
        <tissue evidence="2">Leaf</tissue>
    </source>
</reference>
<dbReference type="PANTHER" id="PTHR31642:SF278">
    <property type="entry name" value="TRYPTAMINE HYDROXYCINNAMOYLTRANSFERASE 1"/>
    <property type="match status" value="1"/>
</dbReference>
<keyword evidence="3" id="KW-1185">Reference proteome</keyword>
<proteinExistence type="inferred from homology"/>
<comment type="caution">
    <text evidence="2">The sequence shown here is derived from an EMBL/GenBank/DDBJ whole genome shotgun (WGS) entry which is preliminary data.</text>
</comment>